<sequence length="202" mass="23693">RAEAHYAFQQQRKIVPLILQEQYKPDGWLSFLIGHLLYIDFNKYKFPRAMKKLFKELKAEDICETNVVPVRPKKDTAVILPTVSVSIPKRSASPIFSQNILQWTQTQVQDWLLRHNLVQISRLLTNYDGRSLIYLSKYMNNCQSQQILNLLEEDSLRRINESISLIELSYFHSLMDQQRQNIRVKNSQVSSLINNATQETII</sequence>
<dbReference type="Proteomes" id="UP000663882">
    <property type="component" value="Unassembled WGS sequence"/>
</dbReference>
<name>A0A815T6V2_9BILA</name>
<reference evidence="1" key="1">
    <citation type="submission" date="2021-02" db="EMBL/GenBank/DDBJ databases">
        <authorList>
            <person name="Nowell W R."/>
        </authorList>
    </citation>
    <scope>NUCLEOTIDE SEQUENCE</scope>
</reference>
<gene>
    <name evidence="1" type="ORF">RFH988_LOCUS38852</name>
</gene>
<dbReference type="PANTHER" id="PTHR46270:SF2">
    <property type="entry name" value="TIR DOMAIN-CONTAINING PROTEIN"/>
    <property type="match status" value="1"/>
</dbReference>
<dbReference type="AlphaFoldDB" id="A0A815T6V2"/>
<dbReference type="OrthoDB" id="10038569at2759"/>
<dbReference type="SUPFAM" id="SSF47769">
    <property type="entry name" value="SAM/Pointed domain"/>
    <property type="match status" value="1"/>
</dbReference>
<dbReference type="InterPro" id="IPR013761">
    <property type="entry name" value="SAM/pointed_sf"/>
</dbReference>
<evidence type="ECO:0008006" key="3">
    <source>
        <dbReference type="Google" id="ProtNLM"/>
    </source>
</evidence>
<comment type="caution">
    <text evidence="1">The sequence shown here is derived from an EMBL/GenBank/DDBJ whole genome shotgun (WGS) entry which is preliminary data.</text>
</comment>
<organism evidence="1 2">
    <name type="scientific">Rotaria sordida</name>
    <dbReference type="NCBI Taxonomy" id="392033"/>
    <lineage>
        <taxon>Eukaryota</taxon>
        <taxon>Metazoa</taxon>
        <taxon>Spiralia</taxon>
        <taxon>Gnathifera</taxon>
        <taxon>Rotifera</taxon>
        <taxon>Eurotatoria</taxon>
        <taxon>Bdelloidea</taxon>
        <taxon>Philodinida</taxon>
        <taxon>Philodinidae</taxon>
        <taxon>Rotaria</taxon>
    </lineage>
</organism>
<protein>
    <recommendedName>
        <fullName evidence="3">SAM domain-containing protein</fullName>
    </recommendedName>
</protein>
<proteinExistence type="predicted"/>
<accession>A0A815T6V2</accession>
<evidence type="ECO:0000313" key="1">
    <source>
        <dbReference type="EMBL" id="CAF1503890.1"/>
    </source>
</evidence>
<dbReference type="PANTHER" id="PTHR46270">
    <property type="entry name" value="ARMADILLO-TYPE FOLD-RELATED"/>
    <property type="match status" value="1"/>
</dbReference>
<feature type="non-terminal residue" evidence="1">
    <location>
        <position position="1"/>
    </location>
</feature>
<evidence type="ECO:0000313" key="2">
    <source>
        <dbReference type="Proteomes" id="UP000663882"/>
    </source>
</evidence>
<dbReference type="Gene3D" id="1.10.150.50">
    <property type="entry name" value="Transcription Factor, Ets-1"/>
    <property type="match status" value="1"/>
</dbReference>
<dbReference type="EMBL" id="CAJNOO010011605">
    <property type="protein sequence ID" value="CAF1503890.1"/>
    <property type="molecule type" value="Genomic_DNA"/>
</dbReference>